<keyword evidence="3" id="KW-0597">Phosphoprotein</keyword>
<feature type="domain" description="Carrier" evidence="5">
    <location>
        <begin position="273"/>
        <end position="348"/>
    </location>
</feature>
<dbReference type="Pfam" id="PF00550">
    <property type="entry name" value="PP-binding"/>
    <property type="match status" value="1"/>
</dbReference>
<name>A0A6F8YUR4_9ACTN</name>
<dbReference type="Gene3D" id="3.40.50.1820">
    <property type="entry name" value="alpha/beta hydrolase"/>
    <property type="match status" value="1"/>
</dbReference>
<evidence type="ECO:0000256" key="3">
    <source>
        <dbReference type="ARBA" id="ARBA00022553"/>
    </source>
</evidence>
<dbReference type="SUPFAM" id="SSF56801">
    <property type="entry name" value="Acetyl-CoA synthetase-like"/>
    <property type="match status" value="1"/>
</dbReference>
<keyword evidence="7" id="KW-1185">Reference proteome</keyword>
<sequence length="360" mass="36992">MAIALPPGELAVVASLGVLKAGAACLPVDPEQPAERVAPVLADARPVLLLTDTATGAGLPAAGGTPVVVLDGPETRDALAGLPDTVLSDGERVAALLPAHPAYVIYSDGSTGVTVTHGSVVNYRAWARGTGRSDVDGTVPVGASGLSVSAVLPPLLGGEVDGGYGLAECAAVPAGRPIWNTRMFVLDERLRPVPVGVTGELYVAGAGLARGYHGRPALTAERFVACPFGAGERMYRTGELARWRPDGNLEPRGRSDGRALPEPDSAAPAGGREPASPREELLCELFAQVLGVDRVGVDDSFFDLGGHSLLAAVLIAKLTERFGVELPLKRFFGDPSVSAVDEFLRESSGDALVGPAAMAE</sequence>
<evidence type="ECO:0000256" key="1">
    <source>
        <dbReference type="ARBA" id="ARBA00001957"/>
    </source>
</evidence>
<dbReference type="PANTHER" id="PTHR44845">
    <property type="entry name" value="CARRIER DOMAIN-CONTAINING PROTEIN"/>
    <property type="match status" value="1"/>
</dbReference>
<dbReference type="PROSITE" id="PS50075">
    <property type="entry name" value="CARRIER"/>
    <property type="match status" value="1"/>
</dbReference>
<evidence type="ECO:0000313" key="6">
    <source>
        <dbReference type="EMBL" id="BCB89723.1"/>
    </source>
</evidence>
<dbReference type="AlphaFoldDB" id="A0A6F8YUR4"/>
<dbReference type="Gene3D" id="2.30.38.10">
    <property type="entry name" value="Luciferase, Domain 3"/>
    <property type="match status" value="1"/>
</dbReference>
<accession>A0A6F8YUR4</accession>
<evidence type="ECO:0000313" key="7">
    <source>
        <dbReference type="Proteomes" id="UP000503011"/>
    </source>
</evidence>
<dbReference type="InterPro" id="IPR029058">
    <property type="entry name" value="AB_hydrolase_fold"/>
</dbReference>
<dbReference type="FunFam" id="1.10.1200.10:FF:000016">
    <property type="entry name" value="Non-ribosomal peptide synthase"/>
    <property type="match status" value="1"/>
</dbReference>
<dbReference type="InterPro" id="IPR020806">
    <property type="entry name" value="PKS_PP-bd"/>
</dbReference>
<protein>
    <recommendedName>
        <fullName evidence="5">Carrier domain-containing protein</fullName>
    </recommendedName>
</protein>
<dbReference type="Gene3D" id="3.40.50.980">
    <property type="match status" value="2"/>
</dbReference>
<evidence type="ECO:0000256" key="4">
    <source>
        <dbReference type="SAM" id="MobiDB-lite"/>
    </source>
</evidence>
<dbReference type="SMART" id="SM00823">
    <property type="entry name" value="PKS_PP"/>
    <property type="match status" value="1"/>
</dbReference>
<reference evidence="6 7" key="2">
    <citation type="submission" date="2020-03" db="EMBL/GenBank/DDBJ databases">
        <authorList>
            <person name="Ichikawa N."/>
            <person name="Kimura A."/>
            <person name="Kitahashi Y."/>
            <person name="Uohara A."/>
        </authorList>
    </citation>
    <scope>NUCLEOTIDE SEQUENCE [LARGE SCALE GENOMIC DNA]</scope>
    <source>
        <strain evidence="6 7">NBRC 105367</strain>
    </source>
</reference>
<dbReference type="InterPro" id="IPR009081">
    <property type="entry name" value="PP-bd_ACP"/>
</dbReference>
<dbReference type="EMBL" id="AP022871">
    <property type="protein sequence ID" value="BCB89723.1"/>
    <property type="molecule type" value="Genomic_DNA"/>
</dbReference>
<dbReference type="GO" id="GO:0031177">
    <property type="term" value="F:phosphopantetheine binding"/>
    <property type="evidence" value="ECO:0007669"/>
    <property type="project" value="InterPro"/>
</dbReference>
<comment type="cofactor">
    <cofactor evidence="1">
        <name>pantetheine 4'-phosphate</name>
        <dbReference type="ChEBI" id="CHEBI:47942"/>
    </cofactor>
</comment>
<dbReference type="InterPro" id="IPR036736">
    <property type="entry name" value="ACP-like_sf"/>
</dbReference>
<feature type="compositionally biased region" description="Basic and acidic residues" evidence="4">
    <location>
        <begin position="245"/>
        <end position="261"/>
    </location>
</feature>
<dbReference type="RefSeq" id="WP_173161713.1">
    <property type="nucleotide sequence ID" value="NZ_AP022871.1"/>
</dbReference>
<dbReference type="SUPFAM" id="SSF47336">
    <property type="entry name" value="ACP-like"/>
    <property type="match status" value="1"/>
</dbReference>
<evidence type="ECO:0000259" key="5">
    <source>
        <dbReference type="PROSITE" id="PS50075"/>
    </source>
</evidence>
<dbReference type="Proteomes" id="UP000503011">
    <property type="component" value="Chromosome"/>
</dbReference>
<dbReference type="FunFam" id="2.30.38.10:FF:000001">
    <property type="entry name" value="Non-ribosomal peptide synthetase PvdI"/>
    <property type="match status" value="1"/>
</dbReference>
<gene>
    <name evidence="6" type="ORF">Psuf_070360</name>
</gene>
<dbReference type="GO" id="GO:0044550">
    <property type="term" value="P:secondary metabolite biosynthetic process"/>
    <property type="evidence" value="ECO:0007669"/>
    <property type="project" value="UniProtKB-ARBA"/>
</dbReference>
<keyword evidence="2" id="KW-0596">Phosphopantetheine</keyword>
<proteinExistence type="predicted"/>
<dbReference type="InterPro" id="IPR000873">
    <property type="entry name" value="AMP-dep_synth/lig_dom"/>
</dbReference>
<dbReference type="PANTHER" id="PTHR44845:SF6">
    <property type="entry name" value="BETA-ALANINE-ACTIVATING ENZYME"/>
    <property type="match status" value="1"/>
</dbReference>
<feature type="region of interest" description="Disordered" evidence="4">
    <location>
        <begin position="245"/>
        <end position="275"/>
    </location>
</feature>
<evidence type="ECO:0000256" key="2">
    <source>
        <dbReference type="ARBA" id="ARBA00022450"/>
    </source>
</evidence>
<organism evidence="6 7">
    <name type="scientific">Phytohabitans suffuscus</name>
    <dbReference type="NCBI Taxonomy" id="624315"/>
    <lineage>
        <taxon>Bacteria</taxon>
        <taxon>Bacillati</taxon>
        <taxon>Actinomycetota</taxon>
        <taxon>Actinomycetes</taxon>
        <taxon>Micromonosporales</taxon>
        <taxon>Micromonosporaceae</taxon>
    </lineage>
</organism>
<dbReference type="KEGG" id="psuu:Psuf_070360"/>
<dbReference type="Pfam" id="PF00501">
    <property type="entry name" value="AMP-binding"/>
    <property type="match status" value="2"/>
</dbReference>
<dbReference type="GO" id="GO:0072330">
    <property type="term" value="P:monocarboxylic acid biosynthetic process"/>
    <property type="evidence" value="ECO:0007669"/>
    <property type="project" value="UniProtKB-ARBA"/>
</dbReference>
<reference evidence="6 7" key="1">
    <citation type="submission" date="2020-03" db="EMBL/GenBank/DDBJ databases">
        <title>Whole genome shotgun sequence of Phytohabitans suffuscus NBRC 105367.</title>
        <authorList>
            <person name="Komaki H."/>
            <person name="Tamura T."/>
        </authorList>
    </citation>
    <scope>NUCLEOTIDE SEQUENCE [LARGE SCALE GENOMIC DNA]</scope>
    <source>
        <strain evidence="6 7">NBRC 105367</strain>
    </source>
</reference>